<dbReference type="Proteomes" id="UP000827092">
    <property type="component" value="Unassembled WGS sequence"/>
</dbReference>
<feature type="non-terminal residue" evidence="1">
    <location>
        <position position="1"/>
    </location>
</feature>
<gene>
    <name evidence="1" type="ORF">JTE90_004143</name>
</gene>
<reference evidence="1 2" key="1">
    <citation type="journal article" date="2022" name="Nat. Ecol. Evol.">
        <title>A masculinizing supergene underlies an exaggerated male reproductive morph in a spider.</title>
        <authorList>
            <person name="Hendrickx F."/>
            <person name="De Corte Z."/>
            <person name="Sonet G."/>
            <person name="Van Belleghem S.M."/>
            <person name="Kostlbacher S."/>
            <person name="Vangestel C."/>
        </authorList>
    </citation>
    <scope>NUCLEOTIDE SEQUENCE [LARGE SCALE GENOMIC DNA]</scope>
    <source>
        <strain evidence="1">W744_W776</strain>
    </source>
</reference>
<evidence type="ECO:0000313" key="2">
    <source>
        <dbReference type="Proteomes" id="UP000827092"/>
    </source>
</evidence>
<comment type="caution">
    <text evidence="1">The sequence shown here is derived from an EMBL/GenBank/DDBJ whole genome shotgun (WGS) entry which is preliminary data.</text>
</comment>
<proteinExistence type="predicted"/>
<protein>
    <submittedName>
        <fullName evidence="1">Uncharacterized protein</fullName>
    </submittedName>
</protein>
<keyword evidence="2" id="KW-1185">Reference proteome</keyword>
<sequence>PQAHRTARDAVLLRNSVLSPDSRFQDTNFLKQKDNSFPRVLRRRPISVALNRLGPKGPIPWTGLGNINPFPLSVGQRDKHEHVFAFRQTSRFEGCSPTPFRTDCPHVQLFVHREPFFQFSVLKVLIEYLLLPPRICTGGGSRGAHARTFNAPTATLLLTGG</sequence>
<organism evidence="1 2">
    <name type="scientific">Oedothorax gibbosus</name>
    <dbReference type="NCBI Taxonomy" id="931172"/>
    <lineage>
        <taxon>Eukaryota</taxon>
        <taxon>Metazoa</taxon>
        <taxon>Ecdysozoa</taxon>
        <taxon>Arthropoda</taxon>
        <taxon>Chelicerata</taxon>
        <taxon>Arachnida</taxon>
        <taxon>Araneae</taxon>
        <taxon>Araneomorphae</taxon>
        <taxon>Entelegynae</taxon>
        <taxon>Araneoidea</taxon>
        <taxon>Linyphiidae</taxon>
        <taxon>Erigoninae</taxon>
        <taxon>Oedothorax</taxon>
    </lineage>
</organism>
<accession>A0AAV6TFU0</accession>
<dbReference type="EMBL" id="JAFNEN010005099">
    <property type="protein sequence ID" value="KAG8170636.1"/>
    <property type="molecule type" value="Genomic_DNA"/>
</dbReference>
<evidence type="ECO:0000313" key="1">
    <source>
        <dbReference type="EMBL" id="KAG8170636.1"/>
    </source>
</evidence>
<dbReference type="AlphaFoldDB" id="A0AAV6TFU0"/>
<name>A0AAV6TFU0_9ARAC</name>